<evidence type="ECO:0000313" key="2">
    <source>
        <dbReference type="EMBL" id="MFC3142714.1"/>
    </source>
</evidence>
<comment type="caution">
    <text evidence="2">The sequence shown here is derived from an EMBL/GenBank/DDBJ whole genome shotgun (WGS) entry which is preliminary data.</text>
</comment>
<dbReference type="InterPro" id="IPR052716">
    <property type="entry name" value="MOSC_domain"/>
</dbReference>
<dbReference type="Pfam" id="PF03473">
    <property type="entry name" value="MOSC"/>
    <property type="match status" value="1"/>
</dbReference>
<evidence type="ECO:0000259" key="1">
    <source>
        <dbReference type="PROSITE" id="PS51340"/>
    </source>
</evidence>
<protein>
    <submittedName>
        <fullName evidence="2">MOSC domain-containing protein</fullName>
    </submittedName>
</protein>
<sequence>MPALVRSEYTARITWLGRVPDRDSGMRAEPLDRVPAQMEGFEGEAHGGLTRPSCSRFTMLYPRYTTVRNTRQISIVSAEELAVIAGKIGLDTLNPSLLGASMVVEGIPDFSHVPPGSRLRMPSGAVLTIDLENGPCVQPGREIEAEAPGHGKAFKPAAESLRGVTAWVEREGELAVNDAVELFLPTQPAWAPMAVAAQ</sequence>
<organism evidence="2 3">
    <name type="scientific">Psychromarinibacter halotolerans</name>
    <dbReference type="NCBI Taxonomy" id="1775175"/>
    <lineage>
        <taxon>Bacteria</taxon>
        <taxon>Pseudomonadati</taxon>
        <taxon>Pseudomonadota</taxon>
        <taxon>Alphaproteobacteria</taxon>
        <taxon>Rhodobacterales</taxon>
        <taxon>Paracoccaceae</taxon>
        <taxon>Psychromarinibacter</taxon>
    </lineage>
</organism>
<evidence type="ECO:0000313" key="3">
    <source>
        <dbReference type="Proteomes" id="UP001595632"/>
    </source>
</evidence>
<reference evidence="3" key="1">
    <citation type="journal article" date="2019" name="Int. J. Syst. Evol. Microbiol.">
        <title>The Global Catalogue of Microorganisms (GCM) 10K type strain sequencing project: providing services to taxonomists for standard genome sequencing and annotation.</title>
        <authorList>
            <consortium name="The Broad Institute Genomics Platform"/>
            <consortium name="The Broad Institute Genome Sequencing Center for Infectious Disease"/>
            <person name="Wu L."/>
            <person name="Ma J."/>
        </authorList>
    </citation>
    <scope>NUCLEOTIDE SEQUENCE [LARGE SCALE GENOMIC DNA]</scope>
    <source>
        <strain evidence="3">KCTC 52366</strain>
    </source>
</reference>
<dbReference type="Proteomes" id="UP001595632">
    <property type="component" value="Unassembled WGS sequence"/>
</dbReference>
<dbReference type="SUPFAM" id="SSF50800">
    <property type="entry name" value="PK beta-barrel domain-like"/>
    <property type="match status" value="1"/>
</dbReference>
<dbReference type="PANTHER" id="PTHR36930">
    <property type="entry name" value="METAL-SULFUR CLUSTER BIOSYNTHESIS PROTEINS YUAD-RELATED"/>
    <property type="match status" value="1"/>
</dbReference>
<dbReference type="InterPro" id="IPR011037">
    <property type="entry name" value="Pyrv_Knase-like_insert_dom_sf"/>
</dbReference>
<gene>
    <name evidence="2" type="ORF">ACFOGP_08335</name>
</gene>
<dbReference type="RefSeq" id="WP_275633505.1">
    <property type="nucleotide sequence ID" value="NZ_JARGYD010000005.1"/>
</dbReference>
<dbReference type="EMBL" id="JBHRTB010000010">
    <property type="protein sequence ID" value="MFC3142714.1"/>
    <property type="molecule type" value="Genomic_DNA"/>
</dbReference>
<proteinExistence type="predicted"/>
<feature type="domain" description="MOSC" evidence="1">
    <location>
        <begin position="28"/>
        <end position="183"/>
    </location>
</feature>
<dbReference type="InterPro" id="IPR005302">
    <property type="entry name" value="MoCF_Sase_C"/>
</dbReference>
<dbReference type="Gene3D" id="2.40.33.20">
    <property type="entry name" value="PK beta-barrel domain-like"/>
    <property type="match status" value="1"/>
</dbReference>
<dbReference type="PROSITE" id="PS51340">
    <property type="entry name" value="MOSC"/>
    <property type="match status" value="1"/>
</dbReference>
<keyword evidence="3" id="KW-1185">Reference proteome</keyword>
<dbReference type="PANTHER" id="PTHR36930:SF1">
    <property type="entry name" value="MOSC DOMAIN-CONTAINING PROTEIN"/>
    <property type="match status" value="1"/>
</dbReference>
<name>A0ABV7GM61_9RHOB</name>
<accession>A0ABV7GM61</accession>